<dbReference type="Gene3D" id="3.40.630.30">
    <property type="match status" value="1"/>
</dbReference>
<dbReference type="STRING" id="36745.CLSAP_17270"/>
<organism evidence="2 3">
    <name type="scientific">Clostridium saccharoperbutylacetonicum N1-4(HMT)</name>
    <dbReference type="NCBI Taxonomy" id="931276"/>
    <lineage>
        <taxon>Bacteria</taxon>
        <taxon>Bacillati</taxon>
        <taxon>Bacillota</taxon>
        <taxon>Clostridia</taxon>
        <taxon>Eubacteriales</taxon>
        <taxon>Clostridiaceae</taxon>
        <taxon>Clostridium</taxon>
    </lineage>
</organism>
<dbReference type="OrthoDB" id="948250at2"/>
<dbReference type="AlphaFoldDB" id="M1MLA6"/>
<keyword evidence="3" id="KW-1185">Reference proteome</keyword>
<evidence type="ECO:0000313" key="2">
    <source>
        <dbReference type="EMBL" id="AGF55576.1"/>
    </source>
</evidence>
<dbReference type="InterPro" id="IPR016181">
    <property type="entry name" value="Acyl_CoA_acyltransferase"/>
</dbReference>
<sequence length="183" mass="21420">MKFNEKEIKLKDGTRCILRSPNELDAEKMLEYLKMTSEETHFMVRYPEEIKITTDKEIEFIKESLNSKQDLMIAAFIDDELAGNVGLNCIRDHIKLRHRAAFGISIKEKYWNKGIGNILIKEVIEQAKQIGYEQIELGVFSDNEKAIDLYKKYGFETWGIMKNAFKLKDGNYHDEINMGRMLE</sequence>
<dbReference type="EMBL" id="CP004121">
    <property type="protein sequence ID" value="AGF55576.1"/>
    <property type="molecule type" value="Genomic_DNA"/>
</dbReference>
<dbReference type="Proteomes" id="UP000011728">
    <property type="component" value="Chromosome"/>
</dbReference>
<keyword evidence="2" id="KW-0808">Transferase</keyword>
<feature type="domain" description="N-acetyltransferase" evidence="1">
    <location>
        <begin position="30"/>
        <end position="183"/>
    </location>
</feature>
<gene>
    <name evidence="2" type="ORF">Cspa_c18060</name>
</gene>
<dbReference type="eggNOG" id="COG1247">
    <property type="taxonomic scope" value="Bacteria"/>
</dbReference>
<name>M1MLA6_9CLOT</name>
<dbReference type="GO" id="GO:0016747">
    <property type="term" value="F:acyltransferase activity, transferring groups other than amino-acyl groups"/>
    <property type="evidence" value="ECO:0007669"/>
    <property type="project" value="InterPro"/>
</dbReference>
<dbReference type="RefSeq" id="WP_015391897.1">
    <property type="nucleotide sequence ID" value="NC_020291.1"/>
</dbReference>
<dbReference type="PROSITE" id="PS51186">
    <property type="entry name" value="GNAT"/>
    <property type="match status" value="1"/>
</dbReference>
<dbReference type="SUPFAM" id="SSF55729">
    <property type="entry name" value="Acyl-CoA N-acyltransferases (Nat)"/>
    <property type="match status" value="1"/>
</dbReference>
<reference evidence="2 3" key="1">
    <citation type="submission" date="2013-02" db="EMBL/GenBank/DDBJ databases">
        <title>Genome sequence of Clostridium saccharoperbutylacetonicum N1-4(HMT).</title>
        <authorList>
            <person name="Poehlein A."/>
            <person name="Daniel R."/>
        </authorList>
    </citation>
    <scope>NUCLEOTIDE SEQUENCE [LARGE SCALE GENOMIC DNA]</scope>
    <source>
        <strain evidence="3">N1-4(HMT)</strain>
    </source>
</reference>
<dbReference type="HOGENOM" id="CLU_013985_19_1_9"/>
<proteinExistence type="predicted"/>
<protein>
    <submittedName>
        <fullName evidence="2">GCN5-related N-acetyltransferase</fullName>
    </submittedName>
</protein>
<evidence type="ECO:0000313" key="3">
    <source>
        <dbReference type="Proteomes" id="UP000011728"/>
    </source>
</evidence>
<accession>M1MLA6</accession>
<dbReference type="InterPro" id="IPR000182">
    <property type="entry name" value="GNAT_dom"/>
</dbReference>
<dbReference type="Pfam" id="PF00583">
    <property type="entry name" value="Acetyltransf_1"/>
    <property type="match status" value="1"/>
</dbReference>
<dbReference type="PANTHER" id="PTHR43415:SF3">
    <property type="entry name" value="GNAT-FAMILY ACETYLTRANSFERASE"/>
    <property type="match status" value="1"/>
</dbReference>
<dbReference type="PANTHER" id="PTHR43415">
    <property type="entry name" value="SPERMIDINE N(1)-ACETYLTRANSFERASE"/>
    <property type="match status" value="1"/>
</dbReference>
<dbReference type="PATRIC" id="fig|931276.5.peg.1787"/>
<evidence type="ECO:0000259" key="1">
    <source>
        <dbReference type="PROSITE" id="PS51186"/>
    </source>
</evidence>
<dbReference type="KEGG" id="csr:Cspa_c18060"/>